<dbReference type="InterPro" id="IPR004136">
    <property type="entry name" value="NMO"/>
</dbReference>
<evidence type="ECO:0000313" key="6">
    <source>
        <dbReference type="EMBL" id="ADG07643.1"/>
    </source>
</evidence>
<accession>D5WVV0</accession>
<dbReference type="Proteomes" id="UP000002368">
    <property type="component" value="Chromosome"/>
</dbReference>
<proteinExistence type="predicted"/>
<dbReference type="SUPFAM" id="SSF51412">
    <property type="entry name" value="Inosine monophosphate dehydrogenase (IMPDH)"/>
    <property type="match status" value="1"/>
</dbReference>
<keyword evidence="6" id="KW-0223">Dioxygenase</keyword>
<dbReference type="InterPro" id="IPR013785">
    <property type="entry name" value="Aldolase_TIM"/>
</dbReference>
<dbReference type="PANTHER" id="PTHR32332">
    <property type="entry name" value="2-NITROPROPANE DIOXYGENASE"/>
    <property type="match status" value="1"/>
</dbReference>
<organism evidence="6 7">
    <name type="scientific">Kyrpidia tusciae (strain DSM 2912 / NBRC 15312 / T2)</name>
    <name type="common">Bacillus tusciae</name>
    <dbReference type="NCBI Taxonomy" id="562970"/>
    <lineage>
        <taxon>Bacteria</taxon>
        <taxon>Bacillati</taxon>
        <taxon>Bacillota</taxon>
        <taxon>Bacilli</taxon>
        <taxon>Bacillales</taxon>
        <taxon>Alicyclobacillaceae</taxon>
        <taxon>Kyrpidia</taxon>
    </lineage>
</organism>
<dbReference type="RefSeq" id="WP_013076923.1">
    <property type="nucleotide sequence ID" value="NC_014098.1"/>
</dbReference>
<evidence type="ECO:0000256" key="2">
    <source>
        <dbReference type="ARBA" id="ARBA00013457"/>
    </source>
</evidence>
<dbReference type="PANTHER" id="PTHR32332:SF20">
    <property type="entry name" value="2-NITROPROPANE DIOXYGENASE-LIKE PROTEIN"/>
    <property type="match status" value="1"/>
</dbReference>
<dbReference type="CDD" id="cd04730">
    <property type="entry name" value="NPD_like"/>
    <property type="match status" value="1"/>
</dbReference>
<dbReference type="GO" id="GO:0051213">
    <property type="term" value="F:dioxygenase activity"/>
    <property type="evidence" value="ECO:0007669"/>
    <property type="project" value="UniProtKB-KW"/>
</dbReference>
<dbReference type="KEGG" id="bts:Btus_3019"/>
<keyword evidence="4" id="KW-0288">FMN</keyword>
<dbReference type="HOGENOM" id="CLU_038732_1_1_9"/>
<protein>
    <recommendedName>
        <fullName evidence="2">Probable nitronate monooxygenase</fullName>
    </recommendedName>
</protein>
<dbReference type="EMBL" id="CP002017">
    <property type="protein sequence ID" value="ADG07643.1"/>
    <property type="molecule type" value="Genomic_DNA"/>
</dbReference>
<dbReference type="AlphaFoldDB" id="D5WVV0"/>
<sequence length="351" mass="37500">MFSEVTNMPGNWDKTEWGFRLCQVLEIRYPILEGGLAHVGNGRLAAAISEAGGFGQVGSAGRSPEQFAEEITLAASLTTKPFGVNIPISERKDNRPYFDVIHQHRRAIAAVSLSAGNPRPLIPQLKEMGLRVIVLTSTVSQALKAAEGGADVVVCEGFEAGGHNGPAEITTMALVPQVVRALRERGRDVPVAAAGGIASGEQMAAALMLGADGVQIGTLFVATEECEAHPAYKRTLVEAGDEATVVIERSQGRVTRVLRSPFTERILDLEKRRPSMEELLPFIVGKSNRIAAIEGHMDEGYVNAGQGVGLIHSVRSAGEVVRDLAAEAARVLRRGPTWAQWLEGVDGVRSV</sequence>
<name>D5WVV0_KYRT2</name>
<dbReference type="STRING" id="562970.Btus_3019"/>
<reference evidence="6 7" key="1">
    <citation type="journal article" date="2011" name="Stand. Genomic Sci.">
        <title>Complete genome sequence of the thermophilic, hydrogen-oxidizing Bacillus tusciae type strain (T2) and reclassification in the new genus, Kyrpidia gen. nov. as Kyrpidia tusciae comb. nov. and emendation of the family Alicyclobacillaceae da Costa and Rainey, 2010.</title>
        <authorList>
            <person name="Klenk H.P."/>
            <person name="Lapidus A."/>
            <person name="Chertkov O."/>
            <person name="Copeland A."/>
            <person name="Del Rio T.G."/>
            <person name="Nolan M."/>
            <person name="Lucas S."/>
            <person name="Chen F."/>
            <person name="Tice H."/>
            <person name="Cheng J.F."/>
            <person name="Han C."/>
            <person name="Bruce D."/>
            <person name="Goodwin L."/>
            <person name="Pitluck S."/>
            <person name="Pati A."/>
            <person name="Ivanova N."/>
            <person name="Mavromatis K."/>
            <person name="Daum C."/>
            <person name="Chen A."/>
            <person name="Palaniappan K."/>
            <person name="Chang Y.J."/>
            <person name="Land M."/>
            <person name="Hauser L."/>
            <person name="Jeffries C.D."/>
            <person name="Detter J.C."/>
            <person name="Rohde M."/>
            <person name="Abt B."/>
            <person name="Pukall R."/>
            <person name="Goker M."/>
            <person name="Bristow J."/>
            <person name="Markowitz V."/>
            <person name="Hugenholtz P."/>
            <person name="Eisen J.A."/>
        </authorList>
    </citation>
    <scope>NUCLEOTIDE SEQUENCE [LARGE SCALE GENOMIC DNA]</scope>
    <source>
        <strain evidence="6 7">DSM 2912</strain>
    </source>
</reference>
<keyword evidence="5" id="KW-0560">Oxidoreductase</keyword>
<dbReference type="eggNOG" id="COG2070">
    <property type="taxonomic scope" value="Bacteria"/>
</dbReference>
<evidence type="ECO:0000256" key="1">
    <source>
        <dbReference type="ARBA" id="ARBA00003535"/>
    </source>
</evidence>
<evidence type="ECO:0000256" key="3">
    <source>
        <dbReference type="ARBA" id="ARBA00022630"/>
    </source>
</evidence>
<comment type="function">
    <text evidence="1">Nitronate monooxygenase that uses molecular oxygen to catalyze the oxidative denitrification of alkyl nitronates. Acts on propionate 3-nitronate (P3N), the presumed physiological substrate. Probably functions in the detoxification of P3N, a metabolic poison produced by plants and fungi as a defense mechanism.</text>
</comment>
<evidence type="ECO:0000256" key="5">
    <source>
        <dbReference type="ARBA" id="ARBA00023002"/>
    </source>
</evidence>
<evidence type="ECO:0000256" key="4">
    <source>
        <dbReference type="ARBA" id="ARBA00022643"/>
    </source>
</evidence>
<keyword evidence="7" id="KW-1185">Reference proteome</keyword>
<dbReference type="Gene3D" id="3.20.20.70">
    <property type="entry name" value="Aldolase class I"/>
    <property type="match status" value="1"/>
</dbReference>
<keyword evidence="3" id="KW-0285">Flavoprotein</keyword>
<gene>
    <name evidence="6" type="ordered locus">Btus_3019</name>
</gene>
<evidence type="ECO:0000313" key="7">
    <source>
        <dbReference type="Proteomes" id="UP000002368"/>
    </source>
</evidence>
<dbReference type="GO" id="GO:0018580">
    <property type="term" value="F:nitronate monooxygenase activity"/>
    <property type="evidence" value="ECO:0007669"/>
    <property type="project" value="InterPro"/>
</dbReference>
<dbReference type="Pfam" id="PF03060">
    <property type="entry name" value="NMO"/>
    <property type="match status" value="2"/>
</dbReference>